<dbReference type="EMBL" id="EU545650">
    <property type="protein sequence ID" value="ACB37250.1"/>
    <property type="molecule type" value="Genomic_DNA"/>
</dbReference>
<evidence type="ECO:0000313" key="2">
    <source>
        <dbReference type="Proteomes" id="UP000008691"/>
    </source>
</evidence>
<proteinExistence type="predicted"/>
<dbReference type="Proteomes" id="UP000008691">
    <property type="component" value="Segment"/>
</dbReference>
<protein>
    <submittedName>
        <fullName evidence="1">Uncharacterized protein</fullName>
    </submittedName>
</protein>
<dbReference type="KEGG" id="vg:6186771"/>
<evidence type="ECO:0000313" key="1">
    <source>
        <dbReference type="EMBL" id="ACB37250.1"/>
    </source>
</evidence>
<accession>B2CRJ3</accession>
<sequence>MSVDACESIRKQIEELAMTEGYAYELLFQLVKRFKAVYKEYNEGERTLRGIYPVANSSKYLAIVYKPFDVSIRTLCDSDVEKCKSFIFSS</sequence>
<organism evidence="1 2">
    <name type="scientific">Betalipothrixvirus uzonense</name>
    <dbReference type="NCBI Taxonomy" id="512792"/>
    <lineage>
        <taxon>Viruses</taxon>
        <taxon>Adnaviria</taxon>
        <taxon>Zilligvirae</taxon>
        <taxon>Taleaviricota</taxon>
        <taxon>Tokiviricetes</taxon>
        <taxon>Ligamenvirales</taxon>
        <taxon>Lipothrixviridae</taxon>
        <taxon>Betalipothrixvirus</taxon>
    </lineage>
</organism>
<reference evidence="1 2" key="1">
    <citation type="journal article" date="2008" name="Res. Microbiol.">
        <title>Viruses in acidic geothermal environments of the Kamchatka Peninsula.</title>
        <authorList>
            <person name="Bize A."/>
            <person name="Peng X."/>
            <person name="Prokofeva M."/>
            <person name="Maclellan K."/>
            <person name="Lucas S."/>
            <person name="Forterre P."/>
            <person name="Garrett R.A."/>
            <person name="Bonch-Osmolovskaya E.A."/>
            <person name="Prangishvili D."/>
        </authorList>
    </citation>
    <scope>NUCLEOTIDE SEQUENCE [LARGE SCALE GENOMIC DNA]</scope>
</reference>
<dbReference type="GeneID" id="6186771"/>
<dbReference type="RefSeq" id="YP_001798534.1">
    <property type="nucleotide sequence ID" value="NC_010537.1"/>
</dbReference>
<name>B2CRJ3_9VIRU</name>
<keyword evidence="2" id="KW-1185">Reference proteome</keyword>